<proteinExistence type="predicted"/>
<sequence length="695" mass="74327">MAVFKGPLKSSANAGQLSRDLAGKVGIKQYYNGALQMKGFEPIPQAGFDLLPGSAYVGAVAAATCRKGVLKTSATRSYVLIFTAGSVDIWRNDRVKVATVALPLVTLAMLPDLGFYGEADTFGIFHPLLPEGLRLLRNASNDAVWTLSEWPFSTIPNVDLGGSYTKTNDVWQLFVRWADGVTLMQMTCTVDGVTTAAVALSDPPDTASDGDWIAFAQGLEDAIGDLAGFSSGVDVAFNGTLGARYKQFTIAFGGALAGAEYQFSADVVNTSDASALVGHQQIGETVGEPLISASKGGFAGLDLYQDRAVYYAPNGKRAAIASSAVGEYFDLNIKSQADTGARLDALRSQTSETIRHVLDNTYLVVLTDQAEWFASNRTVSRNEPLNFVRASEIGSKANCRPIVLGGQVYFVSPDGGILYSIAYDAVSTTYVPNSENDLSKDLVSSMKRMAVQRKIGSTTSNRLWILRDDGRLVCIVINKTQEMNAACEWPVHGGGLVKELVVDGQEQVWITVDRGGVISEEILEESDLNLFQRSVTGVADLTGRVVGLNLLEGKTVWAEISGDIHGPYTVDTGGIDTDAPSTTVKVGLWAPPIYESMPYVKVLPDDSVVRRPGAVKAAKLYVMDTTSLAVGANGRPPKAISLNRTTDDLTLPAQGYTGHVDVLGLIGATMDPTLTISQPRPGRLRLRDYIPGVKL</sequence>
<evidence type="ECO:0000313" key="2">
    <source>
        <dbReference type="Proteomes" id="UP000290767"/>
    </source>
</evidence>
<reference evidence="1 2" key="1">
    <citation type="submission" date="2017-03" db="EMBL/GenBank/DDBJ databases">
        <authorList>
            <person name="Safronova V.I."/>
            <person name="Sazanova A.L."/>
            <person name="Chirak E.R."/>
        </authorList>
    </citation>
    <scope>NUCLEOTIDE SEQUENCE [LARGE SCALE GENOMIC DNA]</scope>
    <source>
        <strain evidence="1 2">Tri-43</strain>
    </source>
</reference>
<dbReference type="EMBL" id="MZMU01000003">
    <property type="protein sequence ID" value="RXT29369.1"/>
    <property type="molecule type" value="Genomic_DNA"/>
</dbReference>
<accession>A0A4Q1UBJ0</accession>
<dbReference type="RefSeq" id="WP_129418813.1">
    <property type="nucleotide sequence ID" value="NZ_MZMU01000003.1"/>
</dbReference>
<protein>
    <submittedName>
        <fullName evidence="1">Uncharacterized protein</fullName>
    </submittedName>
</protein>
<evidence type="ECO:0000313" key="1">
    <source>
        <dbReference type="EMBL" id="RXT29369.1"/>
    </source>
</evidence>
<name>A0A4Q1UBJ0_RHILE</name>
<dbReference type="Proteomes" id="UP000290767">
    <property type="component" value="Unassembled WGS sequence"/>
</dbReference>
<organism evidence="1 2">
    <name type="scientific">Rhizobium leguminosarum</name>
    <dbReference type="NCBI Taxonomy" id="384"/>
    <lineage>
        <taxon>Bacteria</taxon>
        <taxon>Pseudomonadati</taxon>
        <taxon>Pseudomonadota</taxon>
        <taxon>Alphaproteobacteria</taxon>
        <taxon>Hyphomicrobiales</taxon>
        <taxon>Rhizobiaceae</taxon>
        <taxon>Rhizobium/Agrobacterium group</taxon>
        <taxon>Rhizobium</taxon>
    </lineage>
</organism>
<gene>
    <name evidence="1" type="ORF">B5P46_11855</name>
</gene>
<dbReference type="AlphaFoldDB" id="A0A4Q1UBJ0"/>
<comment type="caution">
    <text evidence="1">The sequence shown here is derived from an EMBL/GenBank/DDBJ whole genome shotgun (WGS) entry which is preliminary data.</text>
</comment>